<reference evidence="1" key="1">
    <citation type="journal article" date="2015" name="Nature">
        <title>Complex archaea that bridge the gap between prokaryotes and eukaryotes.</title>
        <authorList>
            <person name="Spang A."/>
            <person name="Saw J.H."/>
            <person name="Jorgensen S.L."/>
            <person name="Zaremba-Niedzwiedzka K."/>
            <person name="Martijn J."/>
            <person name="Lind A.E."/>
            <person name="van Eijk R."/>
            <person name="Schleper C."/>
            <person name="Guy L."/>
            <person name="Ettema T.J."/>
        </authorList>
    </citation>
    <scope>NUCLEOTIDE SEQUENCE</scope>
</reference>
<dbReference type="EMBL" id="LAZR01000720">
    <property type="protein sequence ID" value="KKN59610.1"/>
    <property type="molecule type" value="Genomic_DNA"/>
</dbReference>
<dbReference type="AlphaFoldDB" id="A0A0F9RT34"/>
<name>A0A0F9RT34_9ZZZZ</name>
<organism evidence="1">
    <name type="scientific">marine sediment metagenome</name>
    <dbReference type="NCBI Taxonomy" id="412755"/>
    <lineage>
        <taxon>unclassified sequences</taxon>
        <taxon>metagenomes</taxon>
        <taxon>ecological metagenomes</taxon>
    </lineage>
</organism>
<sequence>MSKLKFNLNGTFIKQKINTKIRINERERIPFKKAESICKTCERKECIKRLNFEKQIKVNTCIFKKENEIPNSEKEPLTFLISQYLKKKKG</sequence>
<protein>
    <submittedName>
        <fullName evidence="1">Uncharacterized protein</fullName>
    </submittedName>
</protein>
<gene>
    <name evidence="1" type="ORF">LCGC14_0540070</name>
</gene>
<accession>A0A0F9RT34</accession>
<comment type="caution">
    <text evidence="1">The sequence shown here is derived from an EMBL/GenBank/DDBJ whole genome shotgun (WGS) entry which is preliminary data.</text>
</comment>
<proteinExistence type="predicted"/>
<evidence type="ECO:0000313" key="1">
    <source>
        <dbReference type="EMBL" id="KKN59610.1"/>
    </source>
</evidence>